<dbReference type="Pfam" id="PF00028">
    <property type="entry name" value="Cadherin"/>
    <property type="match status" value="1"/>
</dbReference>
<gene>
    <name evidence="7" type="ORF">BPAG_LOCUS7696</name>
</gene>
<dbReference type="InterPro" id="IPR020894">
    <property type="entry name" value="Cadherin_CS"/>
</dbReference>
<dbReference type="PANTHER" id="PTHR24027">
    <property type="entry name" value="CADHERIN-23"/>
    <property type="match status" value="1"/>
</dbReference>
<dbReference type="SMART" id="SM00112">
    <property type="entry name" value="CA"/>
    <property type="match status" value="1"/>
</dbReference>
<keyword evidence="8" id="KW-1185">Reference proteome</keyword>
<dbReference type="PROSITE" id="PS00232">
    <property type="entry name" value="CADHERIN_1"/>
    <property type="match status" value="1"/>
</dbReference>
<dbReference type="GO" id="GO:0016342">
    <property type="term" value="C:catenin complex"/>
    <property type="evidence" value="ECO:0007669"/>
    <property type="project" value="TreeGrafter"/>
</dbReference>
<dbReference type="WBParaSite" id="BPAG_0000773201-mRNA-1">
    <property type="protein sequence ID" value="BPAG_0000773201-mRNA-1"/>
    <property type="gene ID" value="BPAG_0000773201"/>
</dbReference>
<accession>A0A0N4THP3</accession>
<dbReference type="InterPro" id="IPR039808">
    <property type="entry name" value="Cadherin"/>
</dbReference>
<evidence type="ECO:0000256" key="1">
    <source>
        <dbReference type="ARBA" id="ARBA00004370"/>
    </source>
</evidence>
<evidence type="ECO:0000256" key="5">
    <source>
        <dbReference type="PROSITE-ProRule" id="PRU00043"/>
    </source>
</evidence>
<protein>
    <submittedName>
        <fullName evidence="9">CA domain-containing protein</fullName>
    </submittedName>
</protein>
<dbReference type="PROSITE" id="PS50268">
    <property type="entry name" value="CADHERIN_2"/>
    <property type="match status" value="1"/>
</dbReference>
<dbReference type="Gene3D" id="2.60.40.60">
    <property type="entry name" value="Cadherins"/>
    <property type="match status" value="1"/>
</dbReference>
<dbReference type="GO" id="GO:0007156">
    <property type="term" value="P:homophilic cell adhesion via plasma membrane adhesion molecules"/>
    <property type="evidence" value="ECO:0007669"/>
    <property type="project" value="InterPro"/>
</dbReference>
<evidence type="ECO:0000259" key="6">
    <source>
        <dbReference type="PROSITE" id="PS50268"/>
    </source>
</evidence>
<reference evidence="7 8" key="2">
    <citation type="submission" date="2018-11" db="EMBL/GenBank/DDBJ databases">
        <authorList>
            <consortium name="Pathogen Informatics"/>
        </authorList>
    </citation>
    <scope>NUCLEOTIDE SEQUENCE [LARGE SCALE GENOMIC DNA]</scope>
</reference>
<dbReference type="STRING" id="6280.A0A0N4THP3"/>
<dbReference type="PANTHER" id="PTHR24027:SF438">
    <property type="entry name" value="CADHERIN 23"/>
    <property type="match status" value="1"/>
</dbReference>
<sequence length="123" mass="13960">VNLRDINDNAPIFASNLFGTIDENRDPGDEGVFVMTVTATDYDDPRTDNARLEYSIVINKEIDGEPVFRIVPSNGKIYAMRKMDRELPSEKQFVIEIRAIDKGTPSLEGKFSSLFFLSNFCFK</sequence>
<dbReference type="AlphaFoldDB" id="A0A0N4THP3"/>
<feature type="domain" description="Cadherin" evidence="6">
    <location>
        <begin position="13"/>
        <end position="109"/>
    </location>
</feature>
<dbReference type="GO" id="GO:0008013">
    <property type="term" value="F:beta-catenin binding"/>
    <property type="evidence" value="ECO:0007669"/>
    <property type="project" value="TreeGrafter"/>
</dbReference>
<dbReference type="InterPro" id="IPR002126">
    <property type="entry name" value="Cadherin-like_dom"/>
</dbReference>
<evidence type="ECO:0000313" key="9">
    <source>
        <dbReference type="WBParaSite" id="BPAG_0000773201-mRNA-1"/>
    </source>
</evidence>
<dbReference type="SUPFAM" id="SSF49313">
    <property type="entry name" value="Cadherin-like"/>
    <property type="match status" value="1"/>
</dbReference>
<dbReference type="GO" id="GO:0005509">
    <property type="term" value="F:calcium ion binding"/>
    <property type="evidence" value="ECO:0007669"/>
    <property type="project" value="UniProtKB-UniRule"/>
</dbReference>
<keyword evidence="4" id="KW-0472">Membrane</keyword>
<dbReference type="EMBL" id="UZAD01009198">
    <property type="protein sequence ID" value="VDN88882.1"/>
    <property type="molecule type" value="Genomic_DNA"/>
</dbReference>
<evidence type="ECO:0000256" key="4">
    <source>
        <dbReference type="ARBA" id="ARBA00023136"/>
    </source>
</evidence>
<comment type="subcellular location">
    <subcellularLocation>
        <location evidence="1">Membrane</location>
    </subcellularLocation>
</comment>
<evidence type="ECO:0000313" key="7">
    <source>
        <dbReference type="EMBL" id="VDN88882.1"/>
    </source>
</evidence>
<evidence type="ECO:0000313" key="8">
    <source>
        <dbReference type="Proteomes" id="UP000278627"/>
    </source>
</evidence>
<name>A0A0N4THP3_BRUPA</name>
<evidence type="ECO:0000256" key="2">
    <source>
        <dbReference type="ARBA" id="ARBA00022737"/>
    </source>
</evidence>
<dbReference type="GO" id="GO:0016477">
    <property type="term" value="P:cell migration"/>
    <property type="evidence" value="ECO:0007669"/>
    <property type="project" value="TreeGrafter"/>
</dbReference>
<dbReference type="InterPro" id="IPR015919">
    <property type="entry name" value="Cadherin-like_sf"/>
</dbReference>
<organism evidence="9">
    <name type="scientific">Brugia pahangi</name>
    <name type="common">Filarial nematode worm</name>
    <dbReference type="NCBI Taxonomy" id="6280"/>
    <lineage>
        <taxon>Eukaryota</taxon>
        <taxon>Metazoa</taxon>
        <taxon>Ecdysozoa</taxon>
        <taxon>Nematoda</taxon>
        <taxon>Chromadorea</taxon>
        <taxon>Rhabditida</taxon>
        <taxon>Spirurina</taxon>
        <taxon>Spiruromorpha</taxon>
        <taxon>Filarioidea</taxon>
        <taxon>Onchocercidae</taxon>
        <taxon>Brugia</taxon>
    </lineage>
</organism>
<reference evidence="9" key="1">
    <citation type="submission" date="2017-02" db="UniProtKB">
        <authorList>
            <consortium name="WormBaseParasite"/>
        </authorList>
    </citation>
    <scope>IDENTIFICATION</scope>
</reference>
<keyword evidence="2" id="KW-0677">Repeat</keyword>
<keyword evidence="3 5" id="KW-0106">Calcium</keyword>
<dbReference type="CDD" id="cd11304">
    <property type="entry name" value="Cadherin_repeat"/>
    <property type="match status" value="1"/>
</dbReference>
<dbReference type="GO" id="GO:0045296">
    <property type="term" value="F:cadherin binding"/>
    <property type="evidence" value="ECO:0007669"/>
    <property type="project" value="TreeGrafter"/>
</dbReference>
<evidence type="ECO:0000256" key="3">
    <source>
        <dbReference type="ARBA" id="ARBA00022837"/>
    </source>
</evidence>
<proteinExistence type="predicted"/>
<dbReference type="Proteomes" id="UP000278627">
    <property type="component" value="Unassembled WGS sequence"/>
</dbReference>